<dbReference type="InterPro" id="IPR002586">
    <property type="entry name" value="CobQ/CobB/MinD/ParA_Nub-bd_dom"/>
</dbReference>
<keyword evidence="12" id="KW-1185">Reference proteome</keyword>
<dbReference type="InParanoid" id="A0A0D2J5V0"/>
<dbReference type="SUPFAM" id="SSF52317">
    <property type="entry name" value="Class I glutamine amidotransferase-like"/>
    <property type="match status" value="1"/>
</dbReference>
<evidence type="ECO:0000256" key="1">
    <source>
        <dbReference type="ARBA" id="ARBA00001946"/>
    </source>
</evidence>
<dbReference type="CDD" id="cd05388">
    <property type="entry name" value="CobB_N"/>
    <property type="match status" value="1"/>
</dbReference>
<dbReference type="PANTHER" id="PTHR43873">
    <property type="entry name" value="COBYRINATE A,C-DIAMIDE SYNTHASE"/>
    <property type="match status" value="1"/>
</dbReference>
<evidence type="ECO:0000256" key="5">
    <source>
        <dbReference type="ARBA" id="ARBA00022840"/>
    </source>
</evidence>
<gene>
    <name evidence="8" type="primary">cbiA</name>
    <name evidence="11" type="ORF">X474_25250</name>
</gene>
<dbReference type="PATRIC" id="fig|1429043.3.peg.5336"/>
<accession>A0A0D2J5V0</accession>
<dbReference type="HAMAP" id="MF_00027">
    <property type="entry name" value="CobB_CbiA"/>
    <property type="match status" value="1"/>
</dbReference>
<evidence type="ECO:0000256" key="4">
    <source>
        <dbReference type="ARBA" id="ARBA00022741"/>
    </source>
</evidence>
<comment type="similarity">
    <text evidence="8">Belongs to the CobB/CbiA family.</text>
</comment>
<dbReference type="GO" id="GO:0042242">
    <property type="term" value="F:cobyrinic acid a,c-diamide synthase activity"/>
    <property type="evidence" value="ECO:0007669"/>
    <property type="project" value="UniProtKB-UniRule"/>
</dbReference>
<comment type="pathway">
    <text evidence="8">Cofactor biosynthesis; adenosylcobalamin biosynthesis; cob(II)yrinate a,c-diamide from sirohydrochlorin (anaerobic route): step 10/10.</text>
</comment>
<comment type="function">
    <text evidence="8">Catalyzes the ATP-dependent amidation of the two carboxylate groups at positions a and c of cobyrinate, using either L-glutamine or ammonia as the nitrogen source.</text>
</comment>
<evidence type="ECO:0000256" key="3">
    <source>
        <dbReference type="ARBA" id="ARBA00022598"/>
    </source>
</evidence>
<feature type="site" description="Increases nucleophilicity of active site Cys" evidence="8">
    <location>
        <position position="440"/>
    </location>
</feature>
<dbReference type="InterPro" id="IPR029062">
    <property type="entry name" value="Class_I_gatase-like"/>
</dbReference>
<dbReference type="PROSITE" id="PS51274">
    <property type="entry name" value="GATASE_COBBQ"/>
    <property type="match status" value="1"/>
</dbReference>
<dbReference type="OrthoDB" id="9764035at2"/>
<dbReference type="InterPro" id="IPR027417">
    <property type="entry name" value="P-loop_NTPase"/>
</dbReference>
<proteinExistence type="inferred from homology"/>
<dbReference type="UniPathway" id="UPA00148">
    <property type="reaction ID" value="UER00231"/>
</dbReference>
<evidence type="ECO:0000313" key="12">
    <source>
        <dbReference type="Proteomes" id="UP000032233"/>
    </source>
</evidence>
<comment type="miscellaneous">
    <text evidence="8">The a and c carboxylates of cobyrinate are activated for nucleophilic attack via formation of a phosphorylated intermediate by ATP. CbiA catalyzes first the amidation of the c-carboxylate, and then that of the a-carboxylate.</text>
</comment>
<feature type="domain" description="CobQ/CobB/MinD/ParA nucleotide binding" evidence="9">
    <location>
        <begin position="9"/>
        <end position="184"/>
    </location>
</feature>
<dbReference type="RefSeq" id="WP_044352276.1">
    <property type="nucleotide sequence ID" value="NZ_AZAC01000067.1"/>
</dbReference>
<dbReference type="NCBIfam" id="NF002204">
    <property type="entry name" value="PRK01077.1"/>
    <property type="match status" value="1"/>
</dbReference>
<dbReference type="Pfam" id="PF07685">
    <property type="entry name" value="GATase_3"/>
    <property type="match status" value="1"/>
</dbReference>
<dbReference type="EC" id="6.3.5.11" evidence="8"/>
<evidence type="ECO:0000256" key="8">
    <source>
        <dbReference type="HAMAP-Rule" id="MF_00027"/>
    </source>
</evidence>
<comment type="caution">
    <text evidence="11">The sequence shown here is derived from an EMBL/GenBank/DDBJ whole genome shotgun (WGS) entry which is preliminary data.</text>
</comment>
<comment type="cofactor">
    <cofactor evidence="1 8">
        <name>Mg(2+)</name>
        <dbReference type="ChEBI" id="CHEBI:18420"/>
    </cofactor>
</comment>
<dbReference type="Pfam" id="PF01656">
    <property type="entry name" value="CbiA"/>
    <property type="match status" value="1"/>
</dbReference>
<dbReference type="NCBIfam" id="TIGR00379">
    <property type="entry name" value="cobB"/>
    <property type="match status" value="1"/>
</dbReference>
<evidence type="ECO:0000256" key="2">
    <source>
        <dbReference type="ARBA" id="ARBA00022573"/>
    </source>
</evidence>
<evidence type="ECO:0000259" key="10">
    <source>
        <dbReference type="Pfam" id="PF07685"/>
    </source>
</evidence>
<evidence type="ECO:0000256" key="6">
    <source>
        <dbReference type="ARBA" id="ARBA00022842"/>
    </source>
</evidence>
<keyword evidence="6 8" id="KW-0460">Magnesium</keyword>
<dbReference type="GO" id="GO:0009236">
    <property type="term" value="P:cobalamin biosynthetic process"/>
    <property type="evidence" value="ECO:0007669"/>
    <property type="project" value="UniProtKB-UniRule"/>
</dbReference>
<dbReference type="Gene3D" id="3.40.50.880">
    <property type="match status" value="1"/>
</dbReference>
<evidence type="ECO:0000313" key="11">
    <source>
        <dbReference type="EMBL" id="KIX11066.1"/>
    </source>
</evidence>
<evidence type="ECO:0000259" key="9">
    <source>
        <dbReference type="Pfam" id="PF01656"/>
    </source>
</evidence>
<protein>
    <recommendedName>
        <fullName evidence="8">Cobyrinate a,c-diamide synthase</fullName>
        <ecNumber evidence="8">6.3.5.11</ecNumber>
    </recommendedName>
    <alternativeName>
        <fullName evidence="8">Cobyrinic acid a,c-diamide synthetase</fullName>
    </alternativeName>
</protein>
<comment type="catalytic activity">
    <reaction evidence="8">
        <text>cob(II)yrinate + 2 L-glutamine + 2 ATP + 2 H2O = cob(II)yrinate a,c diamide + 2 L-glutamate + 2 ADP + 2 phosphate + 2 H(+)</text>
        <dbReference type="Rhea" id="RHEA:26289"/>
        <dbReference type="ChEBI" id="CHEBI:15377"/>
        <dbReference type="ChEBI" id="CHEBI:15378"/>
        <dbReference type="ChEBI" id="CHEBI:29985"/>
        <dbReference type="ChEBI" id="CHEBI:30616"/>
        <dbReference type="ChEBI" id="CHEBI:43474"/>
        <dbReference type="ChEBI" id="CHEBI:58359"/>
        <dbReference type="ChEBI" id="CHEBI:58537"/>
        <dbReference type="ChEBI" id="CHEBI:58894"/>
        <dbReference type="ChEBI" id="CHEBI:456216"/>
        <dbReference type="EC" id="6.3.5.11"/>
    </reaction>
</comment>
<dbReference type="GO" id="GO:0005524">
    <property type="term" value="F:ATP binding"/>
    <property type="evidence" value="ECO:0007669"/>
    <property type="project" value="UniProtKB-UniRule"/>
</dbReference>
<evidence type="ECO:0000256" key="7">
    <source>
        <dbReference type="ARBA" id="ARBA00022962"/>
    </source>
</evidence>
<organism evidence="11 12">
    <name type="scientific">Dethiosulfatarculus sandiegensis</name>
    <dbReference type="NCBI Taxonomy" id="1429043"/>
    <lineage>
        <taxon>Bacteria</taxon>
        <taxon>Pseudomonadati</taxon>
        <taxon>Thermodesulfobacteriota</taxon>
        <taxon>Desulfarculia</taxon>
        <taxon>Desulfarculales</taxon>
        <taxon>Desulfarculaceae</taxon>
        <taxon>Dethiosulfatarculus</taxon>
    </lineage>
</organism>
<keyword evidence="5 8" id="KW-0067">ATP-binding</keyword>
<feature type="domain" description="CobB/CobQ-like glutamine amidotransferase" evidence="10">
    <location>
        <begin position="255"/>
        <end position="444"/>
    </location>
</feature>
<dbReference type="InterPro" id="IPR011698">
    <property type="entry name" value="GATase_3"/>
</dbReference>
<dbReference type="Proteomes" id="UP000032233">
    <property type="component" value="Unassembled WGS sequence"/>
</dbReference>
<dbReference type="SUPFAM" id="SSF52540">
    <property type="entry name" value="P-loop containing nucleoside triphosphate hydrolases"/>
    <property type="match status" value="1"/>
</dbReference>
<keyword evidence="3 8" id="KW-0436">Ligase</keyword>
<feature type="active site" description="Nucleophile" evidence="8">
    <location>
        <position position="336"/>
    </location>
</feature>
<dbReference type="STRING" id="1429043.X474_25250"/>
<dbReference type="CDD" id="cd03130">
    <property type="entry name" value="GATase1_CobB"/>
    <property type="match status" value="1"/>
</dbReference>
<reference evidence="11 12" key="1">
    <citation type="submission" date="2013-11" db="EMBL/GenBank/DDBJ databases">
        <title>Metagenomic analysis of a methanogenic consortium involved in long chain n-alkane degradation.</title>
        <authorList>
            <person name="Davidova I.A."/>
            <person name="Callaghan A.V."/>
            <person name="Wawrik B."/>
            <person name="Pruitt S."/>
            <person name="Marks C."/>
            <person name="Duncan K.E."/>
            <person name="Suflita J.M."/>
        </authorList>
    </citation>
    <scope>NUCLEOTIDE SEQUENCE [LARGE SCALE GENOMIC DNA]</scope>
    <source>
        <strain evidence="11 12">SPR</strain>
    </source>
</reference>
<name>A0A0D2J5V0_9BACT</name>
<keyword evidence="2 8" id="KW-0169">Cobalamin biosynthesis</keyword>
<dbReference type="AlphaFoldDB" id="A0A0D2J5V0"/>
<keyword evidence="7 8" id="KW-0315">Glutamine amidotransferase</keyword>
<dbReference type="PANTHER" id="PTHR43873:SF1">
    <property type="entry name" value="COBYRINATE A,C-DIAMIDE SYNTHASE"/>
    <property type="match status" value="1"/>
</dbReference>
<sequence>MAQNLPRVVMAALRGGSGKTTLTLGLIQALRDRGVRVAPFKKGPDYIDPLWHTEAAQTQCHNLDPYLMTRDQILSSFGYHSLNKDAAVIEGNRGLFDGKDVKGSFSTSELAKTLKAPLVLAIDCTMASRTVAAIVLGCKTFDPDLNLAGVILNPVGTKRQEKVVTEAIELTTQVPVLGAVPRLEFHMPERHMGLVPPQEHSAMAESLRQIGRQVAGYVDVDKLWEVMQAASSWDHWDPPEGLSPVENQKKHAPVIGVIKDSAFGFYYQDNLAALESHGARLVFISALEDHSLPEMDALYIGGGFPETHAERLSRNKELRKQVKAMADKGLPIYAECGGLMYLGDNLVIDDKYYPMAGVFPIDFHMRKKPVGHGYSVCQVIGENPFFPQGLRFKAHEFHYSKPLAKPMTELNFAYKVERGKGVFAGKGGLVYKNVLGTYHHVHALGLKCWAGSLVAAAKRSQGA</sequence>
<dbReference type="Gene3D" id="3.40.50.300">
    <property type="entry name" value="P-loop containing nucleotide triphosphate hydrolases"/>
    <property type="match status" value="1"/>
</dbReference>
<dbReference type="InterPro" id="IPR004484">
    <property type="entry name" value="CbiA/CobB_synth"/>
</dbReference>
<dbReference type="EMBL" id="AZAC01000067">
    <property type="protein sequence ID" value="KIX11066.1"/>
    <property type="molecule type" value="Genomic_DNA"/>
</dbReference>
<comment type="domain">
    <text evidence="8">Comprises of two domains. The C-terminal domain contains the binding site for glutamine and catalyzes the hydrolysis of this substrate to glutamate and ammonia. The N-terminal domain is anticipated to bind ATP and cobyrinate and catalyzes the ultimate synthesis of the diamide product. The ammonia produced via the glutaminase domain is probably translocated to the adjacent domain via a molecular tunnel, where it reacts with an activated intermediate.</text>
</comment>
<keyword evidence="4 8" id="KW-0547">Nucleotide-binding</keyword>